<dbReference type="AlphaFoldDB" id="A0A2L2XIS3"/>
<protein>
    <submittedName>
        <fullName evidence="1">Uncharacterized protein</fullName>
    </submittedName>
</protein>
<name>A0A2L2XIS3_9FIRM</name>
<proteinExistence type="predicted"/>
<reference evidence="2" key="1">
    <citation type="submission" date="2018-02" db="EMBL/GenBank/DDBJ databases">
        <title>Genome sequence of Desulfocucumis palustris strain NAW-5.</title>
        <authorList>
            <person name="Watanabe M."/>
            <person name="Kojima H."/>
            <person name="Fukui M."/>
        </authorList>
    </citation>
    <scope>NUCLEOTIDE SEQUENCE [LARGE SCALE GENOMIC DNA]</scope>
    <source>
        <strain evidence="2">NAW-5</strain>
    </source>
</reference>
<organism evidence="1 2">
    <name type="scientific">Desulfocucumis palustris</name>
    <dbReference type="NCBI Taxonomy" id="1898651"/>
    <lineage>
        <taxon>Bacteria</taxon>
        <taxon>Bacillati</taxon>
        <taxon>Bacillota</taxon>
        <taxon>Clostridia</taxon>
        <taxon>Eubacteriales</taxon>
        <taxon>Desulfocucumaceae</taxon>
        <taxon>Desulfocucumis</taxon>
    </lineage>
</organism>
<keyword evidence="2" id="KW-1185">Reference proteome</keyword>
<gene>
    <name evidence="1" type="ORF">DCCM_4732</name>
</gene>
<accession>A0A2L2XIS3</accession>
<evidence type="ECO:0000313" key="1">
    <source>
        <dbReference type="EMBL" id="GBF35603.1"/>
    </source>
</evidence>
<comment type="caution">
    <text evidence="1">The sequence shown here is derived from an EMBL/GenBank/DDBJ whole genome shotgun (WGS) entry which is preliminary data.</text>
</comment>
<sequence>MKMKLTPDMENPGFLLSAPGEFQGELIFRGKLLNNQLFIYS</sequence>
<evidence type="ECO:0000313" key="2">
    <source>
        <dbReference type="Proteomes" id="UP000239549"/>
    </source>
</evidence>
<dbReference type="Proteomes" id="UP000239549">
    <property type="component" value="Unassembled WGS sequence"/>
</dbReference>
<dbReference type="EMBL" id="BFAV01000175">
    <property type="protein sequence ID" value="GBF35603.1"/>
    <property type="molecule type" value="Genomic_DNA"/>
</dbReference>